<name>A0A373A1P1_9ACTN</name>
<evidence type="ECO:0000313" key="2">
    <source>
        <dbReference type="Proteomes" id="UP000263377"/>
    </source>
</evidence>
<organism evidence="1 2">
    <name type="scientific">Kitasatospora xanthocidica</name>
    <dbReference type="NCBI Taxonomy" id="83382"/>
    <lineage>
        <taxon>Bacteria</taxon>
        <taxon>Bacillati</taxon>
        <taxon>Actinomycetota</taxon>
        <taxon>Actinomycetes</taxon>
        <taxon>Kitasatosporales</taxon>
        <taxon>Streptomycetaceae</taxon>
        <taxon>Kitasatospora</taxon>
    </lineage>
</organism>
<dbReference type="RefSeq" id="WP_117490294.1">
    <property type="nucleotide sequence ID" value="NZ_QVIG01000001.1"/>
</dbReference>
<dbReference type="InterPro" id="IPR017686">
    <property type="entry name" value="Phg/plasmid-like_prot"/>
</dbReference>
<comment type="caution">
    <text evidence="1">The sequence shown here is derived from an EMBL/GenBank/DDBJ whole genome shotgun (WGS) entry which is preliminary data.</text>
</comment>
<dbReference type="EMBL" id="QVIG01000001">
    <property type="protein sequence ID" value="RGD62068.1"/>
    <property type="molecule type" value="Genomic_DNA"/>
</dbReference>
<dbReference type="InterPro" id="IPR026325">
    <property type="entry name" value="DUF932"/>
</dbReference>
<dbReference type="Proteomes" id="UP000263377">
    <property type="component" value="Unassembled WGS sequence"/>
</dbReference>
<dbReference type="NCBIfam" id="TIGR03299">
    <property type="entry name" value="LGT_TIGR03299"/>
    <property type="match status" value="1"/>
</dbReference>
<dbReference type="Pfam" id="PF06067">
    <property type="entry name" value="DUF932"/>
    <property type="match status" value="1"/>
</dbReference>
<accession>A0A373A1P1</accession>
<reference evidence="1 2" key="1">
    <citation type="submission" date="2018-08" db="EMBL/GenBank/DDBJ databases">
        <title>Diversity &amp; Physiological Properties of Lignin-Decomposing Actinobacteria from Soil.</title>
        <authorList>
            <person name="Roh S.G."/>
            <person name="Kim S.B."/>
        </authorList>
    </citation>
    <scope>NUCLEOTIDE SEQUENCE [LARGE SCALE GENOMIC DNA]</scope>
    <source>
        <strain evidence="1 2">MMS17-GH009</strain>
    </source>
</reference>
<evidence type="ECO:0000313" key="1">
    <source>
        <dbReference type="EMBL" id="RGD62068.1"/>
    </source>
</evidence>
<dbReference type="AlphaFoldDB" id="A0A373A1P1"/>
<keyword evidence="2" id="KW-1185">Reference proteome</keyword>
<proteinExistence type="predicted"/>
<gene>
    <name evidence="1" type="ORF">DR950_33840</name>
</gene>
<protein>
    <submittedName>
        <fullName evidence="1">DUF932 domain-containing protein</fullName>
    </submittedName>
</protein>
<sequence length="345" mass="38097">MRDSDVITGRADLGAIDNTTGEAAFYSHRQPAWHGLGTVTEDAKTSDEVLHLAKLDWQVEKLPILPMNKGKLGKKIPNRFATVRTDTGDWVGGLVGNTWTPIQNRDAFTFLDELVGGGHVTYETAGALDGGRVVFMSVKSPSITIDPEGAADRIDLYTLFANSHDGRSAAVAVETPVRAVCTNTLDMAVDEAQRVWKVRHTIDALDRLEEARRTLGFTERYAAALEAEATVLYRQAMTNQEFDKLITGLFGAPGDGARKHIVAAHEERRDRLHHLFAEADTQDNIRGTRWAALQAVVEFEDYFRTVKAPEALTEREHRANLAMTTLLHDQKNPLKDTAKALLLAA</sequence>